<reference evidence="1" key="1">
    <citation type="submission" date="2017-10" db="EMBL/GenBank/DDBJ databases">
        <title>Genome sequence of cellulolytic Lachnospiraceae bacterium XHS1971 isolated from hotspring sediment.</title>
        <authorList>
            <person name="Vasudevan G."/>
            <person name="Joshi A.J."/>
            <person name="Hivarkar S."/>
            <person name="Lanjekar V.B."/>
            <person name="Dhakephalkar P.K."/>
            <person name="Dagar S."/>
        </authorList>
    </citation>
    <scope>NUCLEOTIDE SEQUENCE</scope>
    <source>
        <strain evidence="1">XHS1971</strain>
    </source>
</reference>
<dbReference type="Proteomes" id="UP000224460">
    <property type="component" value="Unassembled WGS sequence"/>
</dbReference>
<comment type="caution">
    <text evidence="1">The sequence shown here is derived from an EMBL/GenBank/DDBJ whole genome shotgun (WGS) entry which is preliminary data.</text>
</comment>
<gene>
    <name evidence="1" type="ORF">CS063_12600</name>
</gene>
<proteinExistence type="predicted"/>
<name>A0AC61DBG0_9FIRM</name>
<evidence type="ECO:0000313" key="2">
    <source>
        <dbReference type="Proteomes" id="UP000224460"/>
    </source>
</evidence>
<organism evidence="1 2">
    <name type="scientific">Sporanaerobium hydrogeniformans</name>
    <dbReference type="NCBI Taxonomy" id="3072179"/>
    <lineage>
        <taxon>Bacteria</taxon>
        <taxon>Bacillati</taxon>
        <taxon>Bacillota</taxon>
        <taxon>Clostridia</taxon>
        <taxon>Lachnospirales</taxon>
        <taxon>Lachnospiraceae</taxon>
        <taxon>Sporanaerobium</taxon>
    </lineage>
</organism>
<sequence>MKELNFRQVHLDFHTNSEILGIGSEFDPKEFAKTLVDAKVNSITCFARCHHGMLYYDSKLNPERVHPHLVNKELLKEQIEACHEVGIRVPIYTTVQWDYYTSKAHRDWVCIDTEGRAIGEAGLGPQNPLEPGFYETLCINTPYRDFLKAHVKEILETFEGADGLFLDIVFPVECCCSNCINKMLSEGFNPHDKKDRQFFAQQSIDNFKKDMTAFIRQFNKTCTIFYNRGHVGTPHRSVKDAYTHFELETLPSGAWGYLHFPATIRYARTLGKDCLAQTGKFHTMWGDFHSFKNKAALEFECFNMLALNAKCMIGDQLEPKGSLSKPVYELIGSVYEQVEQKEAWCTQTPSSEIGVLTPEEFIGATVGVLPDSLRGVIRILQESSYQFDVLDTYSEFDRYRLIILPDVIPVSSSLNKKLEQYMAKGGKVICTFESGLNEEKTQFALQDIGVVMKKEQGKDIYGHLVAGEIYDRGNYGEYLIPKGVIGAGLPETEHIMYTKGLNVEASTESTVLVDVISSVFDRDYRHFCSHRQSPSSGNKISDGIVINKDKNILYFSHPIFKQYNYNAPKWCKTMLINGIRLLMEDKLLEHEGPSTMLTTINDQLRENRRVVHLLHYIPERRSESIDIIEDVIPLYNISIKVKVEKAVEKVVCEPQGMPIDFVIEEGYVKCTVPKIEGHQMLVIYYSC</sequence>
<evidence type="ECO:0000313" key="1">
    <source>
        <dbReference type="EMBL" id="PHV69981.1"/>
    </source>
</evidence>
<accession>A0AC61DBG0</accession>
<keyword evidence="2" id="KW-1185">Reference proteome</keyword>
<protein>
    <submittedName>
        <fullName evidence="1">Beta-galactosidase</fullName>
    </submittedName>
</protein>
<dbReference type="EMBL" id="PEDL01000015">
    <property type="protein sequence ID" value="PHV69981.1"/>
    <property type="molecule type" value="Genomic_DNA"/>
</dbReference>